<dbReference type="AlphaFoldDB" id="A0A8X7C4N3"/>
<dbReference type="EMBL" id="BMAV01008653">
    <property type="protein sequence ID" value="GFY52369.1"/>
    <property type="molecule type" value="Genomic_DNA"/>
</dbReference>
<sequence>MGGGGESDGGRLSGWSQLFSLKNKSCCARCLTEGACAQKIVETFLSARLPFGKRAVVTSWMTSWIFSLHII</sequence>
<name>A0A8X7C4N3_9ARAC</name>
<comment type="caution">
    <text evidence="1">The sequence shown here is derived from an EMBL/GenBank/DDBJ whole genome shotgun (WGS) entry which is preliminary data.</text>
</comment>
<keyword evidence="2" id="KW-1185">Reference proteome</keyword>
<accession>A0A8X7C4N3</accession>
<proteinExistence type="predicted"/>
<evidence type="ECO:0000313" key="1">
    <source>
        <dbReference type="EMBL" id="GFY52369.1"/>
    </source>
</evidence>
<protein>
    <submittedName>
        <fullName evidence="1">Uncharacterized protein</fullName>
    </submittedName>
</protein>
<organism evidence="1 2">
    <name type="scientific">Trichonephila inaurata madagascariensis</name>
    <dbReference type="NCBI Taxonomy" id="2747483"/>
    <lineage>
        <taxon>Eukaryota</taxon>
        <taxon>Metazoa</taxon>
        <taxon>Ecdysozoa</taxon>
        <taxon>Arthropoda</taxon>
        <taxon>Chelicerata</taxon>
        <taxon>Arachnida</taxon>
        <taxon>Araneae</taxon>
        <taxon>Araneomorphae</taxon>
        <taxon>Entelegynae</taxon>
        <taxon>Araneoidea</taxon>
        <taxon>Nephilidae</taxon>
        <taxon>Trichonephila</taxon>
        <taxon>Trichonephila inaurata</taxon>
    </lineage>
</organism>
<evidence type="ECO:0000313" key="2">
    <source>
        <dbReference type="Proteomes" id="UP000886998"/>
    </source>
</evidence>
<dbReference type="Proteomes" id="UP000886998">
    <property type="component" value="Unassembled WGS sequence"/>
</dbReference>
<gene>
    <name evidence="1" type="ORF">TNIN_79161</name>
</gene>
<reference evidence="1" key="1">
    <citation type="submission" date="2020-08" db="EMBL/GenBank/DDBJ databases">
        <title>Multicomponent nature underlies the extraordinary mechanical properties of spider dragline silk.</title>
        <authorList>
            <person name="Kono N."/>
            <person name="Nakamura H."/>
            <person name="Mori M."/>
            <person name="Yoshida Y."/>
            <person name="Ohtoshi R."/>
            <person name="Malay A.D."/>
            <person name="Moran D.A.P."/>
            <person name="Tomita M."/>
            <person name="Numata K."/>
            <person name="Arakawa K."/>
        </authorList>
    </citation>
    <scope>NUCLEOTIDE SEQUENCE</scope>
</reference>